<evidence type="ECO:0000256" key="2">
    <source>
        <dbReference type="ARBA" id="ARBA00022692"/>
    </source>
</evidence>
<dbReference type="AlphaFoldDB" id="S9UD48"/>
<comment type="caution">
    <text evidence="8">The sequence shown here is derived from an EMBL/GenBank/DDBJ whole genome shotgun (WGS) entry which is preliminary data.</text>
</comment>
<feature type="transmembrane region" description="Helical" evidence="6">
    <location>
        <begin position="376"/>
        <end position="397"/>
    </location>
</feature>
<name>S9UD48_9TRYP</name>
<keyword evidence="9" id="KW-1185">Reference proteome</keyword>
<dbReference type="OrthoDB" id="258712at2759"/>
<keyword evidence="3 6" id="KW-1133">Transmembrane helix</keyword>
<feature type="transmembrane region" description="Helical" evidence="6">
    <location>
        <begin position="187"/>
        <end position="209"/>
    </location>
</feature>
<feature type="domain" description="Amino acid transporter transmembrane" evidence="7">
    <location>
        <begin position="113"/>
        <end position="503"/>
    </location>
</feature>
<feature type="transmembrane region" description="Helical" evidence="6">
    <location>
        <begin position="143"/>
        <end position="166"/>
    </location>
</feature>
<feature type="compositionally biased region" description="Polar residues" evidence="5">
    <location>
        <begin position="1"/>
        <end position="10"/>
    </location>
</feature>
<keyword evidence="2 6" id="KW-0812">Transmembrane</keyword>
<gene>
    <name evidence="8" type="ORF">STCU_06159</name>
</gene>
<proteinExistence type="predicted"/>
<dbReference type="Pfam" id="PF01490">
    <property type="entry name" value="Aa_trans"/>
    <property type="match status" value="1"/>
</dbReference>
<evidence type="ECO:0000256" key="4">
    <source>
        <dbReference type="ARBA" id="ARBA00023136"/>
    </source>
</evidence>
<dbReference type="GO" id="GO:0016020">
    <property type="term" value="C:membrane"/>
    <property type="evidence" value="ECO:0007669"/>
    <property type="project" value="UniProtKB-SubCell"/>
</dbReference>
<keyword evidence="4 6" id="KW-0472">Membrane</keyword>
<dbReference type="PANTHER" id="PTHR22950:SF702">
    <property type="entry name" value="AMINO ACID TRANSPORTER PROTEIN"/>
    <property type="match status" value="1"/>
</dbReference>
<evidence type="ECO:0000256" key="5">
    <source>
        <dbReference type="SAM" id="MobiDB-lite"/>
    </source>
</evidence>
<dbReference type="GO" id="GO:0015179">
    <property type="term" value="F:L-amino acid transmembrane transporter activity"/>
    <property type="evidence" value="ECO:0007669"/>
    <property type="project" value="TreeGrafter"/>
</dbReference>
<feature type="compositionally biased region" description="Basic and acidic residues" evidence="5">
    <location>
        <begin position="24"/>
        <end position="34"/>
    </location>
</feature>
<protein>
    <submittedName>
        <fullName evidence="8">Amino acid transporter aATP11</fullName>
    </submittedName>
</protein>
<feature type="transmembrane region" description="Helical" evidence="6">
    <location>
        <begin position="417"/>
        <end position="438"/>
    </location>
</feature>
<evidence type="ECO:0000259" key="7">
    <source>
        <dbReference type="Pfam" id="PF01490"/>
    </source>
</evidence>
<evidence type="ECO:0000256" key="3">
    <source>
        <dbReference type="ARBA" id="ARBA00022989"/>
    </source>
</evidence>
<evidence type="ECO:0000256" key="6">
    <source>
        <dbReference type="SAM" id="Phobius"/>
    </source>
</evidence>
<dbReference type="GO" id="GO:0005737">
    <property type="term" value="C:cytoplasm"/>
    <property type="evidence" value="ECO:0007669"/>
    <property type="project" value="TreeGrafter"/>
</dbReference>
<accession>S9UD48</accession>
<feature type="transmembrane region" description="Helical" evidence="6">
    <location>
        <begin position="332"/>
        <end position="356"/>
    </location>
</feature>
<evidence type="ECO:0000313" key="8">
    <source>
        <dbReference type="EMBL" id="EPY26629.1"/>
    </source>
</evidence>
<dbReference type="PANTHER" id="PTHR22950">
    <property type="entry name" value="AMINO ACID TRANSPORTER"/>
    <property type="match status" value="1"/>
</dbReference>
<feature type="transmembrane region" description="Helical" evidence="6">
    <location>
        <begin position="106"/>
        <end position="131"/>
    </location>
</feature>
<feature type="transmembrane region" description="Helical" evidence="6">
    <location>
        <begin position="229"/>
        <end position="248"/>
    </location>
</feature>
<evidence type="ECO:0000256" key="1">
    <source>
        <dbReference type="ARBA" id="ARBA00004141"/>
    </source>
</evidence>
<evidence type="ECO:0000313" key="9">
    <source>
        <dbReference type="Proteomes" id="UP000015354"/>
    </source>
</evidence>
<reference evidence="8 9" key="1">
    <citation type="journal article" date="2013" name="PLoS ONE">
        <title>Predicting the Proteins of Angomonas deanei, Strigomonas culicis and Their Respective Endosymbionts Reveals New Aspects of the Trypanosomatidae Family.</title>
        <authorList>
            <person name="Motta M.C."/>
            <person name="Martins A.C."/>
            <person name="de Souza S.S."/>
            <person name="Catta-Preta C.M."/>
            <person name="Silva R."/>
            <person name="Klein C.C."/>
            <person name="de Almeida L.G."/>
            <person name="de Lima Cunha O."/>
            <person name="Ciapina L.P."/>
            <person name="Brocchi M."/>
            <person name="Colabardini A.C."/>
            <person name="de Araujo Lima B."/>
            <person name="Machado C.R."/>
            <person name="de Almeida Soares C.M."/>
            <person name="Probst C.M."/>
            <person name="de Menezes C.B."/>
            <person name="Thompson C.E."/>
            <person name="Bartholomeu D.C."/>
            <person name="Gradia D.F."/>
            <person name="Pavoni D.P."/>
            <person name="Grisard E.C."/>
            <person name="Fantinatti-Garboggini F."/>
            <person name="Marchini F.K."/>
            <person name="Rodrigues-Luiz G.F."/>
            <person name="Wagner G."/>
            <person name="Goldman G.H."/>
            <person name="Fietto J.L."/>
            <person name="Elias M.C."/>
            <person name="Goldman M.H."/>
            <person name="Sagot M.F."/>
            <person name="Pereira M."/>
            <person name="Stoco P.H."/>
            <person name="de Mendonca-Neto R.P."/>
            <person name="Teixeira S.M."/>
            <person name="Maciel T.E."/>
            <person name="de Oliveira Mendes T.A."/>
            <person name="Urmenyi T.P."/>
            <person name="de Souza W."/>
            <person name="Schenkman S."/>
            <person name="de Vasconcelos A.T."/>
        </authorList>
    </citation>
    <scope>NUCLEOTIDE SEQUENCE [LARGE SCALE GENOMIC DNA]</scope>
</reference>
<dbReference type="EMBL" id="ATMH01006159">
    <property type="protein sequence ID" value="EPY26629.1"/>
    <property type="molecule type" value="Genomic_DNA"/>
</dbReference>
<dbReference type="InterPro" id="IPR013057">
    <property type="entry name" value="AA_transpt_TM"/>
</dbReference>
<feature type="transmembrane region" description="Helical" evidence="6">
    <location>
        <begin position="255"/>
        <end position="278"/>
    </location>
</feature>
<feature type="transmembrane region" description="Helical" evidence="6">
    <location>
        <begin position="444"/>
        <end position="466"/>
    </location>
</feature>
<sequence>MSSSRPNPTAKNVAEPYGSVFGGEHAERAADGQGKDTYDTLLRVDLETVDPTRNQLPSNEYMAEASLEPGTGKGQVGILEVESGGRKPLGQPNTLFGKACRIFRMIVPYGGLLSCCFNLASTSLGAGIVAIPSAFNLSGVAMATVYLILVAMATAYALNLLAKVITKTGLRTYSEAARTLLGPGADYLLSILLLILCFGGSTSYIITMGSLMRPVLSHPSSPAYLATKSGNRLIVSMMWLVLMVPLVIPKKINSLRYFSGIGVSFIVYFVVCMVYHSATHGFHDTSVRKQMVYMRSGNAALEGLGSLLFAYMSQINAFEIYSEMARPSVGRFTLYSIISMLFVGILYFLSGFFGYADFGSKVVDSILSLYDPVNEPYIMVGYVGIVVKICVAFAMHFHPLRDALYYLLGLRVATLPYWLHSILVMIPCTLALICGLFIPTLNTVLGLLGSLCGGTIGMIMPPLFIMYCGHYTIREVGVVNYVSTLLLLVGGVVAVVFGTTTTIYSTVGQSFVS</sequence>
<comment type="subcellular location">
    <subcellularLocation>
        <location evidence="1">Membrane</location>
        <topology evidence="1">Multi-pass membrane protein</topology>
    </subcellularLocation>
</comment>
<dbReference type="Proteomes" id="UP000015354">
    <property type="component" value="Unassembled WGS sequence"/>
</dbReference>
<feature type="region of interest" description="Disordered" evidence="5">
    <location>
        <begin position="1"/>
        <end position="34"/>
    </location>
</feature>
<feature type="transmembrane region" description="Helical" evidence="6">
    <location>
        <begin position="290"/>
        <end position="311"/>
    </location>
</feature>
<feature type="transmembrane region" description="Helical" evidence="6">
    <location>
        <begin position="478"/>
        <end position="504"/>
    </location>
</feature>
<organism evidence="8 9">
    <name type="scientific">Strigomonas culicis</name>
    <dbReference type="NCBI Taxonomy" id="28005"/>
    <lineage>
        <taxon>Eukaryota</taxon>
        <taxon>Discoba</taxon>
        <taxon>Euglenozoa</taxon>
        <taxon>Kinetoplastea</taxon>
        <taxon>Metakinetoplastina</taxon>
        <taxon>Trypanosomatida</taxon>
        <taxon>Trypanosomatidae</taxon>
        <taxon>Strigomonadinae</taxon>
        <taxon>Strigomonas</taxon>
    </lineage>
</organism>